<dbReference type="InterPro" id="IPR013604">
    <property type="entry name" value="7TM_chemorcpt"/>
</dbReference>
<dbReference type="GO" id="GO:0050909">
    <property type="term" value="P:sensory perception of taste"/>
    <property type="evidence" value="ECO:0007669"/>
    <property type="project" value="InterPro"/>
</dbReference>
<keyword evidence="6" id="KW-0807">Transducer</keyword>
<dbReference type="VEuPathDB" id="VectorBase:AFUN2_005066"/>
<comment type="similarity">
    <text evidence="6">Belongs to the insect chemoreceptor superfamily. Gustatory receptor (GR) family.</text>
</comment>
<keyword evidence="3 6" id="KW-0812">Transmembrane</keyword>
<comment type="caution">
    <text evidence="6">Lacks conserved residue(s) required for the propagation of feature annotation.</text>
</comment>
<dbReference type="GO" id="GO:0007165">
    <property type="term" value="P:signal transduction"/>
    <property type="evidence" value="ECO:0007669"/>
    <property type="project" value="UniProtKB-KW"/>
</dbReference>
<evidence type="ECO:0000256" key="2">
    <source>
        <dbReference type="ARBA" id="ARBA00022475"/>
    </source>
</evidence>
<dbReference type="GO" id="GO:0005886">
    <property type="term" value="C:plasma membrane"/>
    <property type="evidence" value="ECO:0007669"/>
    <property type="project" value="UniProtKB-SubCell"/>
</dbReference>
<dbReference type="Pfam" id="PF08395">
    <property type="entry name" value="7tm_7"/>
    <property type="match status" value="1"/>
</dbReference>
<feature type="transmembrane region" description="Helical" evidence="6">
    <location>
        <begin position="239"/>
        <end position="260"/>
    </location>
</feature>
<sequence length="383" mass="45416">MNHLYFYYILGVINFRYDRRRQTFTSSKTITMLKVMVHLFVPNAVLLWITIIGQTGIWLTVPSVHITVFFLRITFTVLTMNVNILLNYYFTGKKQMALLNECQAHFRAVKFFNEAGTKPSFRGSQIALVIFLLHYINYELNQYTYVILYNEKWPELTFYIMVYFIEMITVMNVLYYDSVIDVMRESVRMDCMQLTKCMEQNLKYGSGSLGDSYWWRTIEHFYNRVLCTHRQRKDYCRAFRLQLATSALTTFIVSFSIFYINLNSILSYKHEGLLEKYKRVTESLGFFSQLGVVLIICHHATKLNCEQRCLARLIIEAQSKLTKHSSNMRRGDMYNSRIFILQHEMKISPYDLFEIDMEYFFGMVAAIITYLVVLLQFRDIEVG</sequence>
<feature type="transmembrane region" description="Helical" evidence="6">
    <location>
        <begin position="69"/>
        <end position="90"/>
    </location>
</feature>
<dbReference type="EnsemblMetazoa" id="AFUN006405-RA">
    <property type="protein sequence ID" value="AFUN006405-PA"/>
    <property type="gene ID" value="AFUN006405"/>
</dbReference>
<keyword evidence="4 6" id="KW-1133">Transmembrane helix</keyword>
<evidence type="ECO:0000256" key="4">
    <source>
        <dbReference type="ARBA" id="ARBA00022989"/>
    </source>
</evidence>
<dbReference type="VEuPathDB" id="VectorBase:AFUN006405"/>
<feature type="transmembrane region" description="Helical" evidence="6">
    <location>
        <begin position="359"/>
        <end position="377"/>
    </location>
</feature>
<comment type="function">
    <text evidence="6">Gustatory receptor which mediates acceptance or avoidance behavior, depending on its substrates.</text>
</comment>
<evidence type="ECO:0000256" key="1">
    <source>
        <dbReference type="ARBA" id="ARBA00004651"/>
    </source>
</evidence>
<keyword evidence="5 6" id="KW-0472">Membrane</keyword>
<protein>
    <recommendedName>
        <fullName evidence="6">Gustatory receptor</fullName>
    </recommendedName>
</protein>
<comment type="subcellular location">
    <subcellularLocation>
        <location evidence="1 6">Cell membrane</location>
        <topology evidence="1 6">Multi-pass membrane protein</topology>
    </subcellularLocation>
</comment>
<keyword evidence="2 6" id="KW-1003">Cell membrane</keyword>
<reference evidence="7" key="1">
    <citation type="submission" date="2020-05" db="UniProtKB">
        <authorList>
            <consortium name="EnsemblMetazoa"/>
        </authorList>
    </citation>
    <scope>IDENTIFICATION</scope>
    <source>
        <strain evidence="7">FUMOZ</strain>
    </source>
</reference>
<proteinExistence type="inferred from homology"/>
<name>A0A182RJI7_ANOFN</name>
<keyword evidence="6" id="KW-0675">Receptor</keyword>
<accession>A0A182RJI7</accession>
<evidence type="ECO:0000256" key="5">
    <source>
        <dbReference type="ARBA" id="ARBA00023136"/>
    </source>
</evidence>
<evidence type="ECO:0000256" key="3">
    <source>
        <dbReference type="ARBA" id="ARBA00022692"/>
    </source>
</evidence>
<evidence type="ECO:0000313" key="7">
    <source>
        <dbReference type="EnsemblMetazoa" id="AFUN006405-PA"/>
    </source>
</evidence>
<feature type="transmembrane region" description="Helical" evidence="6">
    <location>
        <begin position="156"/>
        <end position="176"/>
    </location>
</feature>
<feature type="transmembrane region" description="Helical" evidence="6">
    <location>
        <begin position="35"/>
        <end position="57"/>
    </location>
</feature>
<organism evidence="7">
    <name type="scientific">Anopheles funestus</name>
    <name type="common">African malaria mosquito</name>
    <dbReference type="NCBI Taxonomy" id="62324"/>
    <lineage>
        <taxon>Eukaryota</taxon>
        <taxon>Metazoa</taxon>
        <taxon>Ecdysozoa</taxon>
        <taxon>Arthropoda</taxon>
        <taxon>Hexapoda</taxon>
        <taxon>Insecta</taxon>
        <taxon>Pterygota</taxon>
        <taxon>Neoptera</taxon>
        <taxon>Endopterygota</taxon>
        <taxon>Diptera</taxon>
        <taxon>Nematocera</taxon>
        <taxon>Culicoidea</taxon>
        <taxon>Culicidae</taxon>
        <taxon>Anophelinae</taxon>
        <taxon>Anopheles</taxon>
    </lineage>
</organism>
<evidence type="ECO:0000256" key="6">
    <source>
        <dbReference type="RuleBase" id="RU363108"/>
    </source>
</evidence>
<dbReference type="AlphaFoldDB" id="A0A182RJI7"/>